<dbReference type="OrthoDB" id="2476750at2"/>
<dbReference type="AlphaFoldDB" id="A0A431USX3"/>
<keyword evidence="2" id="KW-0812">Transmembrane</keyword>
<feature type="domain" description="PepSY" evidence="3">
    <location>
        <begin position="176"/>
        <end position="232"/>
    </location>
</feature>
<evidence type="ECO:0000256" key="2">
    <source>
        <dbReference type="SAM" id="Phobius"/>
    </source>
</evidence>
<evidence type="ECO:0000256" key="1">
    <source>
        <dbReference type="SAM" id="MobiDB-lite"/>
    </source>
</evidence>
<name>A0A431USX3_9BACI</name>
<organism evidence="4 5">
    <name type="scientific">Lysinibacillus telephonicus</name>
    <dbReference type="NCBI Taxonomy" id="1714840"/>
    <lineage>
        <taxon>Bacteria</taxon>
        <taxon>Bacillati</taxon>
        <taxon>Bacillota</taxon>
        <taxon>Bacilli</taxon>
        <taxon>Bacillales</taxon>
        <taxon>Bacillaceae</taxon>
        <taxon>Lysinibacillus</taxon>
    </lineage>
</organism>
<proteinExistence type="predicted"/>
<dbReference type="Proteomes" id="UP000276349">
    <property type="component" value="Unassembled WGS sequence"/>
</dbReference>
<dbReference type="InterPro" id="IPR025711">
    <property type="entry name" value="PepSY"/>
</dbReference>
<sequence>MTTYTKWMISLVSLMLAITALVIWLIQDRFFKSDEISIQEASQKVESLYGGTIESFEQKNAIFYMAIKRNNQLYNLQMDAETGVVLKVNKTGEEIDTEQTASLKTIDEIRALIKSLNKGTIQSITLQNQDDKQQYIVEISDNQALKTIVVHAQTGEILSEKIQEQNATESNNPVIITSEKAKQIALSQLRGSIEYVVYKESSDGGYYLVEVDGEDNEAVFQIHAVSGKVLSVTPNYDSDDDDSDESDDDAEENEDNDENDDDD</sequence>
<feature type="transmembrane region" description="Helical" evidence="2">
    <location>
        <begin position="6"/>
        <end position="26"/>
    </location>
</feature>
<comment type="caution">
    <text evidence="4">The sequence shown here is derived from an EMBL/GenBank/DDBJ whole genome shotgun (WGS) entry which is preliminary data.</text>
</comment>
<keyword evidence="5" id="KW-1185">Reference proteome</keyword>
<evidence type="ECO:0000313" key="4">
    <source>
        <dbReference type="EMBL" id="RTQ93642.1"/>
    </source>
</evidence>
<feature type="region of interest" description="Disordered" evidence="1">
    <location>
        <begin position="231"/>
        <end position="263"/>
    </location>
</feature>
<dbReference type="Gene3D" id="3.10.450.40">
    <property type="match status" value="2"/>
</dbReference>
<evidence type="ECO:0000259" key="3">
    <source>
        <dbReference type="Pfam" id="PF03413"/>
    </source>
</evidence>
<evidence type="ECO:0000313" key="5">
    <source>
        <dbReference type="Proteomes" id="UP000276349"/>
    </source>
</evidence>
<protein>
    <recommendedName>
        <fullName evidence="3">PepSY domain-containing protein</fullName>
    </recommendedName>
</protein>
<dbReference type="Pfam" id="PF03413">
    <property type="entry name" value="PepSY"/>
    <property type="match status" value="2"/>
</dbReference>
<feature type="domain" description="PepSY" evidence="3">
    <location>
        <begin position="105"/>
        <end position="160"/>
    </location>
</feature>
<keyword evidence="2" id="KW-1133">Transmembrane helix</keyword>
<feature type="compositionally biased region" description="Acidic residues" evidence="1">
    <location>
        <begin position="237"/>
        <end position="263"/>
    </location>
</feature>
<reference evidence="4 5" key="1">
    <citation type="submission" date="2018-12" db="EMBL/GenBank/DDBJ databases">
        <authorList>
            <person name="Yu L."/>
        </authorList>
    </citation>
    <scope>NUCLEOTIDE SEQUENCE [LARGE SCALE GENOMIC DNA]</scope>
    <source>
        <strain evidence="4 5">S5H2222</strain>
    </source>
</reference>
<dbReference type="RefSeq" id="WP_126293873.1">
    <property type="nucleotide sequence ID" value="NZ_CP155468.1"/>
</dbReference>
<keyword evidence="2" id="KW-0472">Membrane</keyword>
<dbReference type="EMBL" id="RXNR01000017">
    <property type="protein sequence ID" value="RTQ93642.1"/>
    <property type="molecule type" value="Genomic_DNA"/>
</dbReference>
<gene>
    <name evidence="4" type="ORF">EKG35_07750</name>
</gene>
<accession>A0A431USX3</accession>